<name>A0A3L7J8N3_9HYPH</name>
<organism evidence="2 3">
    <name type="scientific">Notoacmeibacter ruber</name>
    <dbReference type="NCBI Taxonomy" id="2670375"/>
    <lineage>
        <taxon>Bacteria</taxon>
        <taxon>Pseudomonadati</taxon>
        <taxon>Pseudomonadota</taxon>
        <taxon>Alphaproteobacteria</taxon>
        <taxon>Hyphomicrobiales</taxon>
        <taxon>Notoacmeibacteraceae</taxon>
        <taxon>Notoacmeibacter</taxon>
    </lineage>
</organism>
<reference evidence="2 3" key="1">
    <citation type="submission" date="2018-10" db="EMBL/GenBank/DDBJ databases">
        <title>Notoacmeibacter sp. M2BS9Y-3-1, whole genome shotgun sequence.</title>
        <authorList>
            <person name="Tuo L."/>
        </authorList>
    </citation>
    <scope>NUCLEOTIDE SEQUENCE [LARGE SCALE GENOMIC DNA]</scope>
    <source>
        <strain evidence="2 3">M2BS9Y-3-1</strain>
    </source>
</reference>
<gene>
    <name evidence="2" type="ORF">D8780_01580</name>
</gene>
<feature type="region of interest" description="Disordered" evidence="1">
    <location>
        <begin position="28"/>
        <end position="48"/>
    </location>
</feature>
<dbReference type="InterPro" id="IPR006311">
    <property type="entry name" value="TAT_signal"/>
</dbReference>
<comment type="caution">
    <text evidence="2">The sequence shown here is derived from an EMBL/GenBank/DDBJ whole genome shotgun (WGS) entry which is preliminary data.</text>
</comment>
<protein>
    <submittedName>
        <fullName evidence="2">Uncharacterized protein</fullName>
    </submittedName>
</protein>
<dbReference type="PROSITE" id="PS51318">
    <property type="entry name" value="TAT"/>
    <property type="match status" value="1"/>
</dbReference>
<dbReference type="AlphaFoldDB" id="A0A3L7J8N3"/>
<evidence type="ECO:0000313" key="3">
    <source>
        <dbReference type="Proteomes" id="UP000281094"/>
    </source>
</evidence>
<feature type="compositionally biased region" description="Acidic residues" evidence="1">
    <location>
        <begin position="37"/>
        <end position="48"/>
    </location>
</feature>
<dbReference type="RefSeq" id="WP_121644065.1">
    <property type="nucleotide sequence ID" value="NZ_RCWN01000001.1"/>
</dbReference>
<sequence length="135" mass="15215">MKSNMTDAFQTTRRAFLTGVASLAALLGSDPTKAEADESGDDDEPMTPDEEINFAMNYLVATLRRHYPEAEWQITKDRSVSVLKSRDERFMERITVGATKRNIRDPRKERLEEMVADLGLQDLTGGQPKFGVGYK</sequence>
<proteinExistence type="predicted"/>
<keyword evidence="3" id="KW-1185">Reference proteome</keyword>
<evidence type="ECO:0000313" key="2">
    <source>
        <dbReference type="EMBL" id="RLQ87097.1"/>
    </source>
</evidence>
<dbReference type="EMBL" id="RCWN01000001">
    <property type="protein sequence ID" value="RLQ87097.1"/>
    <property type="molecule type" value="Genomic_DNA"/>
</dbReference>
<accession>A0A3L7J8N3</accession>
<dbReference type="Proteomes" id="UP000281094">
    <property type="component" value="Unassembled WGS sequence"/>
</dbReference>
<evidence type="ECO:0000256" key="1">
    <source>
        <dbReference type="SAM" id="MobiDB-lite"/>
    </source>
</evidence>